<reference evidence="1 3" key="1">
    <citation type="journal article" date="2008" name="Science">
        <title>The Physcomitrella genome reveals evolutionary insights into the conquest of land by plants.</title>
        <authorList>
            <person name="Rensing S."/>
            <person name="Lang D."/>
            <person name="Zimmer A."/>
            <person name="Terry A."/>
            <person name="Salamov A."/>
            <person name="Shapiro H."/>
            <person name="Nishiyama T."/>
            <person name="Perroud P.-F."/>
            <person name="Lindquist E."/>
            <person name="Kamisugi Y."/>
            <person name="Tanahashi T."/>
            <person name="Sakakibara K."/>
            <person name="Fujita T."/>
            <person name="Oishi K."/>
            <person name="Shin-I T."/>
            <person name="Kuroki Y."/>
            <person name="Toyoda A."/>
            <person name="Suzuki Y."/>
            <person name="Hashimoto A."/>
            <person name="Yamaguchi K."/>
            <person name="Sugano A."/>
            <person name="Kohara Y."/>
            <person name="Fujiyama A."/>
            <person name="Anterola A."/>
            <person name="Aoki S."/>
            <person name="Ashton N."/>
            <person name="Barbazuk W.B."/>
            <person name="Barker E."/>
            <person name="Bennetzen J."/>
            <person name="Bezanilla M."/>
            <person name="Blankenship R."/>
            <person name="Cho S.H."/>
            <person name="Dutcher S."/>
            <person name="Estelle M."/>
            <person name="Fawcett J.A."/>
            <person name="Gundlach H."/>
            <person name="Hanada K."/>
            <person name="Heyl A."/>
            <person name="Hicks K.A."/>
            <person name="Hugh J."/>
            <person name="Lohr M."/>
            <person name="Mayer K."/>
            <person name="Melkozernov A."/>
            <person name="Murata T."/>
            <person name="Nelson D."/>
            <person name="Pils B."/>
            <person name="Prigge M."/>
            <person name="Reiss B."/>
            <person name="Renner T."/>
            <person name="Rombauts S."/>
            <person name="Rushton P."/>
            <person name="Sanderfoot A."/>
            <person name="Schween G."/>
            <person name="Shiu S.-H."/>
            <person name="Stueber K."/>
            <person name="Theodoulou F.L."/>
            <person name="Tu H."/>
            <person name="Van de Peer Y."/>
            <person name="Verrier P.J."/>
            <person name="Waters E."/>
            <person name="Wood A."/>
            <person name="Yang L."/>
            <person name="Cove D."/>
            <person name="Cuming A."/>
            <person name="Hasebe M."/>
            <person name="Lucas S."/>
            <person name="Mishler D.B."/>
            <person name="Reski R."/>
            <person name="Grigoriev I."/>
            <person name="Quatrano R.S."/>
            <person name="Boore J.L."/>
        </authorList>
    </citation>
    <scope>NUCLEOTIDE SEQUENCE [LARGE SCALE GENOMIC DNA]</scope>
    <source>
        <strain evidence="2 3">cv. Gransden 2004</strain>
    </source>
</reference>
<evidence type="ECO:0000313" key="1">
    <source>
        <dbReference type="EMBL" id="PNR56918.1"/>
    </source>
</evidence>
<proteinExistence type="predicted"/>
<gene>
    <name evidence="1" type="ORF">PHYPA_003911</name>
</gene>
<dbReference type="EnsemblPlants" id="Pp3c3_2550V3.1">
    <property type="protein sequence ID" value="Pp3c3_2550V3.1"/>
    <property type="gene ID" value="Pp3c3_2550"/>
</dbReference>
<dbReference type="EMBL" id="ABEU02000003">
    <property type="protein sequence ID" value="PNR56918.1"/>
    <property type="molecule type" value="Genomic_DNA"/>
</dbReference>
<sequence length="50" mass="5944">MIIPKRLAPTHTNRIYSNIYIKRKNNNNFIIITVYIDDCIIITNKILLIQ</sequence>
<reference evidence="2" key="3">
    <citation type="submission" date="2020-12" db="UniProtKB">
        <authorList>
            <consortium name="EnsemblPlants"/>
        </authorList>
    </citation>
    <scope>IDENTIFICATION</scope>
</reference>
<dbReference type="Proteomes" id="UP000006727">
    <property type="component" value="Chromosome 3"/>
</dbReference>
<name>A0A2K1KT14_PHYPA</name>
<evidence type="ECO:0000313" key="3">
    <source>
        <dbReference type="Proteomes" id="UP000006727"/>
    </source>
</evidence>
<reference evidence="1 3" key="2">
    <citation type="journal article" date="2018" name="Plant J.">
        <title>The Physcomitrella patens chromosome-scale assembly reveals moss genome structure and evolution.</title>
        <authorList>
            <person name="Lang D."/>
            <person name="Ullrich K.K."/>
            <person name="Murat F."/>
            <person name="Fuchs J."/>
            <person name="Jenkins J."/>
            <person name="Haas F.B."/>
            <person name="Piednoel M."/>
            <person name="Gundlach H."/>
            <person name="Van Bel M."/>
            <person name="Meyberg R."/>
            <person name="Vives C."/>
            <person name="Morata J."/>
            <person name="Symeonidi A."/>
            <person name="Hiss M."/>
            <person name="Muchero W."/>
            <person name="Kamisugi Y."/>
            <person name="Saleh O."/>
            <person name="Blanc G."/>
            <person name="Decker E.L."/>
            <person name="van Gessel N."/>
            <person name="Grimwood J."/>
            <person name="Hayes R.D."/>
            <person name="Graham S.W."/>
            <person name="Gunter L.E."/>
            <person name="McDaniel S.F."/>
            <person name="Hoernstein S.N.W."/>
            <person name="Larsson A."/>
            <person name="Li F.W."/>
            <person name="Perroud P.F."/>
            <person name="Phillips J."/>
            <person name="Ranjan P."/>
            <person name="Rokshar D.S."/>
            <person name="Rothfels C.J."/>
            <person name="Schneider L."/>
            <person name="Shu S."/>
            <person name="Stevenson D.W."/>
            <person name="Thummler F."/>
            <person name="Tillich M."/>
            <person name="Villarreal Aguilar J.C."/>
            <person name="Widiez T."/>
            <person name="Wong G.K."/>
            <person name="Wymore A."/>
            <person name="Zhang Y."/>
            <person name="Zimmer A.D."/>
            <person name="Quatrano R.S."/>
            <person name="Mayer K.F.X."/>
            <person name="Goodstein D."/>
            <person name="Casacuberta J.M."/>
            <person name="Vandepoele K."/>
            <person name="Reski R."/>
            <person name="Cuming A.C."/>
            <person name="Tuskan G.A."/>
            <person name="Maumus F."/>
            <person name="Salse J."/>
            <person name="Schmutz J."/>
            <person name="Rensing S.A."/>
        </authorList>
    </citation>
    <scope>NUCLEOTIDE SEQUENCE [LARGE SCALE GENOMIC DNA]</scope>
    <source>
        <strain evidence="2 3">cv. Gransden 2004</strain>
    </source>
</reference>
<accession>A0A2K1KT14</accession>
<organism evidence="1">
    <name type="scientific">Physcomitrium patens</name>
    <name type="common">Spreading-leaved earth moss</name>
    <name type="synonym">Physcomitrella patens</name>
    <dbReference type="NCBI Taxonomy" id="3218"/>
    <lineage>
        <taxon>Eukaryota</taxon>
        <taxon>Viridiplantae</taxon>
        <taxon>Streptophyta</taxon>
        <taxon>Embryophyta</taxon>
        <taxon>Bryophyta</taxon>
        <taxon>Bryophytina</taxon>
        <taxon>Bryopsida</taxon>
        <taxon>Funariidae</taxon>
        <taxon>Funariales</taxon>
        <taxon>Funariaceae</taxon>
        <taxon>Physcomitrium</taxon>
    </lineage>
</organism>
<dbReference type="AlphaFoldDB" id="A0A2K1KT14"/>
<dbReference type="Gramene" id="Pp3c3_2550V3.1">
    <property type="protein sequence ID" value="Pp3c3_2550V3.1"/>
    <property type="gene ID" value="Pp3c3_2550"/>
</dbReference>
<dbReference type="InParanoid" id="A0A2K1KT14"/>
<protein>
    <submittedName>
        <fullName evidence="1 2">Uncharacterized protein</fullName>
    </submittedName>
</protein>
<evidence type="ECO:0000313" key="2">
    <source>
        <dbReference type="EnsemblPlants" id="Pp3c3_2550V3.1"/>
    </source>
</evidence>
<keyword evidence="3" id="KW-1185">Reference proteome</keyword>